<dbReference type="InterPro" id="IPR030381">
    <property type="entry name" value="G_DYNAMIN_dom"/>
</dbReference>
<dbReference type="CDD" id="cd08771">
    <property type="entry name" value="DLP_1"/>
    <property type="match status" value="1"/>
</dbReference>
<dbReference type="FunFam" id="3.40.50.300:FF:000621">
    <property type="entry name" value="Interferon-induced GTP-binding protein Mx1"/>
    <property type="match status" value="1"/>
</dbReference>
<evidence type="ECO:0000259" key="6">
    <source>
        <dbReference type="PROSITE" id="PS51718"/>
    </source>
</evidence>
<dbReference type="GO" id="GO:0031623">
    <property type="term" value="P:receptor internalization"/>
    <property type="evidence" value="ECO:0007669"/>
    <property type="project" value="TreeGrafter"/>
</dbReference>
<dbReference type="GO" id="GO:0005874">
    <property type="term" value="C:microtubule"/>
    <property type="evidence" value="ECO:0007669"/>
    <property type="project" value="TreeGrafter"/>
</dbReference>
<sequence length="625" mass="70665">QAAESTLYNQYEEKIRPCIDLVDSLRALGIEKDLSLPAIAVIGDQSSGKSSVLEALSGFALPRGIGTVTRCPLELKLKRLPEGQPWQGKISYQNVVLELQNASEVGRAIRQAHDVVAGPRGAISGQLISLEIRSPDVPDLTLIDLPGIARVAVGDQPEDIGDQIKMLLKRIIGCKETLNLVVVPCNVDIATTEALKMAQEVDPTGERTIGILTKPNLVDRGTEDAIVNIVQNRVIPLKKGYMIVKCCGKQDIHNKLTLAAAIQEERNFFESHTHFRAIMEEGKATIPHLAEKLTNELVKHIIKSLPALESQIRDTLRKTLQDLQRYNRGTLQTESEKLFFLADLIKLFNQDISQSMRGEEQLFGDEVRLFTRIRKEFRAWGTILQECTARGKKTVPGRVWKYEDQYRGREFPGFSHYRTFEDIIKEQIRELEEPAIATLNNVMKLVEEKFMELAKRNFANFHNLSRAAKVKIEDIREKQAAEAERHIRAQFKMERIVYCQDDLYIGDLNTVKAEDTPNNATGKDLQFAAPKEPSVVEEMVSHTNAYFSGASKRLSNQIPLIILSSVLHDFGENVQTSMLQLLQDKEKLNFLLEEDTEVAKTRNDLSQRADRLTKACQYLRDFHLL</sequence>
<feature type="domain" description="GED" evidence="5">
    <location>
        <begin position="536"/>
        <end position="625"/>
    </location>
</feature>
<evidence type="ECO:0000313" key="7">
    <source>
        <dbReference type="EMBL" id="NXA93672.1"/>
    </source>
</evidence>
<name>A0A7K7ZTL3_9PASE</name>
<proteinExistence type="predicted"/>
<dbReference type="Pfam" id="PF00350">
    <property type="entry name" value="Dynamin_N"/>
    <property type="match status" value="1"/>
</dbReference>
<dbReference type="GO" id="GO:0098793">
    <property type="term" value="C:presynapse"/>
    <property type="evidence" value="ECO:0007669"/>
    <property type="project" value="GOC"/>
</dbReference>
<reference evidence="7 8" key="1">
    <citation type="submission" date="2019-09" db="EMBL/GenBank/DDBJ databases">
        <title>Bird 10,000 Genomes (B10K) Project - Family phase.</title>
        <authorList>
            <person name="Zhang G."/>
        </authorList>
    </citation>
    <scope>NUCLEOTIDE SEQUENCE [LARGE SCALE GENOMIC DNA]</scope>
    <source>
        <strain evidence="7">B10K-DU-029-37</strain>
        <tissue evidence="7">Liver</tissue>
    </source>
</reference>
<dbReference type="Proteomes" id="UP000538725">
    <property type="component" value="Unassembled WGS sequence"/>
</dbReference>
<dbReference type="InterPro" id="IPR001401">
    <property type="entry name" value="Dynamin_GTPase"/>
</dbReference>
<dbReference type="PROSITE" id="PS51718">
    <property type="entry name" value="G_DYNAMIN_2"/>
    <property type="match status" value="1"/>
</dbReference>
<dbReference type="PRINTS" id="PR00195">
    <property type="entry name" value="DYNAMIN"/>
</dbReference>
<dbReference type="InterPro" id="IPR003130">
    <property type="entry name" value="GED"/>
</dbReference>
<dbReference type="Pfam" id="PF01031">
    <property type="entry name" value="Dynamin_M"/>
    <property type="match status" value="1"/>
</dbReference>
<dbReference type="FunFam" id="1.20.120.1240:FF:000007">
    <property type="entry name" value="Interferon-induced GTP-binding protein Mx1"/>
    <property type="match status" value="1"/>
</dbReference>
<dbReference type="PANTHER" id="PTHR11566:SF231">
    <property type="entry name" value="INTERFERON-INDUCED GTP-BINDING PROTEIN MX"/>
    <property type="match status" value="1"/>
</dbReference>
<evidence type="ECO:0000256" key="2">
    <source>
        <dbReference type="ARBA" id="ARBA00022490"/>
    </source>
</evidence>
<dbReference type="GO" id="GO:0005886">
    <property type="term" value="C:plasma membrane"/>
    <property type="evidence" value="ECO:0007669"/>
    <property type="project" value="TreeGrafter"/>
</dbReference>
<feature type="domain" description="Dynamin-type G" evidence="6">
    <location>
        <begin position="33"/>
        <end position="306"/>
    </location>
</feature>
<dbReference type="GO" id="GO:0005737">
    <property type="term" value="C:cytoplasm"/>
    <property type="evidence" value="ECO:0007669"/>
    <property type="project" value="UniProtKB-SubCell"/>
</dbReference>
<evidence type="ECO:0000259" key="5">
    <source>
        <dbReference type="PROSITE" id="PS51388"/>
    </source>
</evidence>
<comment type="caution">
    <text evidence="7">The sequence shown here is derived from an EMBL/GenBank/DDBJ whole genome shotgun (WGS) entry which is preliminary data.</text>
</comment>
<dbReference type="GO" id="GO:0005634">
    <property type="term" value="C:nucleus"/>
    <property type="evidence" value="ECO:0007669"/>
    <property type="project" value="TreeGrafter"/>
</dbReference>
<comment type="subcellular location">
    <subcellularLocation>
        <location evidence="1">Cytoplasm</location>
    </subcellularLocation>
</comment>
<dbReference type="GO" id="GO:0005525">
    <property type="term" value="F:GTP binding"/>
    <property type="evidence" value="ECO:0007669"/>
    <property type="project" value="UniProtKB-KW"/>
</dbReference>
<dbReference type="GO" id="GO:0051607">
    <property type="term" value="P:defense response to virus"/>
    <property type="evidence" value="ECO:0007669"/>
    <property type="project" value="TreeGrafter"/>
</dbReference>
<dbReference type="PROSITE" id="PS51388">
    <property type="entry name" value="GED"/>
    <property type="match status" value="1"/>
</dbReference>
<dbReference type="InterPro" id="IPR020850">
    <property type="entry name" value="GED_dom"/>
</dbReference>
<dbReference type="InterPro" id="IPR000375">
    <property type="entry name" value="Dynamin_stalk"/>
</dbReference>
<dbReference type="EMBL" id="VZTG01006804">
    <property type="protein sequence ID" value="NXA93672.1"/>
    <property type="molecule type" value="Genomic_DNA"/>
</dbReference>
<dbReference type="Gene3D" id="3.40.50.300">
    <property type="entry name" value="P-loop containing nucleotide triphosphate hydrolases"/>
    <property type="match status" value="1"/>
</dbReference>
<organism evidence="7 8">
    <name type="scientific">Melanocharis versteri</name>
    <name type="common">Fan-tailed berrypecker</name>
    <dbReference type="NCBI Taxonomy" id="254552"/>
    <lineage>
        <taxon>Eukaryota</taxon>
        <taxon>Metazoa</taxon>
        <taxon>Chordata</taxon>
        <taxon>Craniata</taxon>
        <taxon>Vertebrata</taxon>
        <taxon>Euteleostomi</taxon>
        <taxon>Archelosauria</taxon>
        <taxon>Archosauria</taxon>
        <taxon>Dinosauria</taxon>
        <taxon>Saurischia</taxon>
        <taxon>Theropoda</taxon>
        <taxon>Coelurosauria</taxon>
        <taxon>Aves</taxon>
        <taxon>Neognathae</taxon>
        <taxon>Neoaves</taxon>
        <taxon>Telluraves</taxon>
        <taxon>Australaves</taxon>
        <taxon>Passeriformes</taxon>
        <taxon>Passeroidea</taxon>
        <taxon>Melanocharitidae</taxon>
        <taxon>Melanocharis</taxon>
    </lineage>
</organism>
<dbReference type="InterPro" id="IPR022812">
    <property type="entry name" value="Dynamin"/>
</dbReference>
<dbReference type="SMART" id="SM00302">
    <property type="entry name" value="GED"/>
    <property type="match status" value="1"/>
</dbReference>
<dbReference type="InterPro" id="IPR045063">
    <property type="entry name" value="Dynamin_N"/>
</dbReference>
<evidence type="ECO:0000256" key="4">
    <source>
        <dbReference type="ARBA" id="ARBA00023134"/>
    </source>
</evidence>
<dbReference type="SUPFAM" id="SSF52540">
    <property type="entry name" value="P-loop containing nucleoside triphosphate hydrolases"/>
    <property type="match status" value="1"/>
</dbReference>
<dbReference type="Pfam" id="PF02212">
    <property type="entry name" value="GED"/>
    <property type="match status" value="1"/>
</dbReference>
<feature type="non-terminal residue" evidence="7">
    <location>
        <position position="625"/>
    </location>
</feature>
<dbReference type="GO" id="GO:0016185">
    <property type="term" value="P:synaptic vesicle budding from presynaptic endocytic zone membrane"/>
    <property type="evidence" value="ECO:0007669"/>
    <property type="project" value="TreeGrafter"/>
</dbReference>
<dbReference type="AlphaFoldDB" id="A0A7K7ZTL3"/>
<keyword evidence="4" id="KW-0342">GTP-binding</keyword>
<keyword evidence="3" id="KW-0547">Nucleotide-binding</keyword>
<dbReference type="Gene3D" id="1.20.120.1240">
    <property type="entry name" value="Dynamin, middle domain"/>
    <property type="match status" value="1"/>
</dbReference>
<gene>
    <name evidence="7" type="primary">Mx</name>
    <name evidence="7" type="ORF">MELVER_R14671</name>
</gene>
<evidence type="ECO:0000256" key="3">
    <source>
        <dbReference type="ARBA" id="ARBA00022741"/>
    </source>
</evidence>
<dbReference type="SMART" id="SM00053">
    <property type="entry name" value="DYNc"/>
    <property type="match status" value="1"/>
</dbReference>
<keyword evidence="2" id="KW-0963">Cytoplasm</keyword>
<evidence type="ECO:0000313" key="8">
    <source>
        <dbReference type="Proteomes" id="UP000538725"/>
    </source>
</evidence>
<accession>A0A7K7ZTL3</accession>
<dbReference type="GO" id="GO:0003924">
    <property type="term" value="F:GTPase activity"/>
    <property type="evidence" value="ECO:0007669"/>
    <property type="project" value="InterPro"/>
</dbReference>
<protein>
    <submittedName>
        <fullName evidence="7">MX protein</fullName>
    </submittedName>
</protein>
<dbReference type="PANTHER" id="PTHR11566">
    <property type="entry name" value="DYNAMIN"/>
    <property type="match status" value="1"/>
</dbReference>
<dbReference type="InterPro" id="IPR027417">
    <property type="entry name" value="P-loop_NTPase"/>
</dbReference>
<feature type="non-terminal residue" evidence="7">
    <location>
        <position position="1"/>
    </location>
</feature>
<dbReference type="GO" id="GO:0008017">
    <property type="term" value="F:microtubule binding"/>
    <property type="evidence" value="ECO:0007669"/>
    <property type="project" value="TreeGrafter"/>
</dbReference>
<evidence type="ECO:0000256" key="1">
    <source>
        <dbReference type="ARBA" id="ARBA00004496"/>
    </source>
</evidence>
<keyword evidence="8" id="KW-1185">Reference proteome</keyword>